<comment type="similarity">
    <text evidence="3">Belongs to the MNN1/MNT family.</text>
</comment>
<dbReference type="Pfam" id="PF11051">
    <property type="entry name" value="Mannosyl_trans3"/>
    <property type="match status" value="1"/>
</dbReference>
<dbReference type="GO" id="GO:0000139">
    <property type="term" value="C:Golgi membrane"/>
    <property type="evidence" value="ECO:0007669"/>
    <property type="project" value="UniProtKB-SubCell"/>
</dbReference>
<name>A0AAI9T040_9ASCO</name>
<evidence type="ECO:0000313" key="13">
    <source>
        <dbReference type="Proteomes" id="UP001202479"/>
    </source>
</evidence>
<accession>A0AAI9T040</accession>
<keyword evidence="11" id="KW-0325">Glycoprotein</keyword>
<protein>
    <recommendedName>
        <fullName evidence="14">Alpha-1,3-mannosyltransferase</fullName>
    </recommendedName>
</protein>
<gene>
    <name evidence="12" type="ORF">KGF56_000862</name>
</gene>
<proteinExistence type="inferred from homology"/>
<evidence type="ECO:0000256" key="4">
    <source>
        <dbReference type="ARBA" id="ARBA00022676"/>
    </source>
</evidence>
<evidence type="ECO:0000256" key="1">
    <source>
        <dbReference type="ARBA" id="ARBA00004323"/>
    </source>
</evidence>
<dbReference type="PANTHER" id="PTHR31392:SF1">
    <property type="entry name" value="ALPHA-1,3-MANNOSYLTRANSFERASE MNN1-RELATED"/>
    <property type="match status" value="1"/>
</dbReference>
<evidence type="ECO:0000256" key="8">
    <source>
        <dbReference type="ARBA" id="ARBA00022989"/>
    </source>
</evidence>
<dbReference type="GeneID" id="73378479"/>
<dbReference type="RefSeq" id="XP_049182126.1">
    <property type="nucleotide sequence ID" value="XM_049326815.1"/>
</dbReference>
<keyword evidence="6" id="KW-0812">Transmembrane</keyword>
<dbReference type="InterPro" id="IPR029044">
    <property type="entry name" value="Nucleotide-diphossugar_trans"/>
</dbReference>
<evidence type="ECO:0000256" key="3">
    <source>
        <dbReference type="ARBA" id="ARBA00009105"/>
    </source>
</evidence>
<keyword evidence="10" id="KW-0472">Membrane</keyword>
<keyword evidence="13" id="KW-1185">Reference proteome</keyword>
<dbReference type="GO" id="GO:0046354">
    <property type="term" value="P:mannan biosynthetic process"/>
    <property type="evidence" value="ECO:0007669"/>
    <property type="project" value="UniProtKB-ARBA"/>
</dbReference>
<comment type="pathway">
    <text evidence="2">Protein modification; protein glycosylation.</text>
</comment>
<dbReference type="Proteomes" id="UP001202479">
    <property type="component" value="Unassembled WGS sequence"/>
</dbReference>
<evidence type="ECO:0008006" key="14">
    <source>
        <dbReference type="Google" id="ProtNLM"/>
    </source>
</evidence>
<dbReference type="PANTHER" id="PTHR31392">
    <property type="entry name" value="ALPHA-1,3-MANNOSYLTRANSFERASE MNN1-RELATED"/>
    <property type="match status" value="1"/>
</dbReference>
<keyword evidence="4" id="KW-0328">Glycosyltransferase</keyword>
<dbReference type="GO" id="GO:0006493">
    <property type="term" value="P:protein O-linked glycosylation"/>
    <property type="evidence" value="ECO:0007669"/>
    <property type="project" value="TreeGrafter"/>
</dbReference>
<evidence type="ECO:0000256" key="6">
    <source>
        <dbReference type="ARBA" id="ARBA00022692"/>
    </source>
</evidence>
<evidence type="ECO:0000256" key="10">
    <source>
        <dbReference type="ARBA" id="ARBA00023136"/>
    </source>
</evidence>
<keyword evidence="5" id="KW-0808">Transferase</keyword>
<dbReference type="EMBL" id="JAHUZD010000024">
    <property type="protein sequence ID" value="KAI3406381.2"/>
    <property type="molecule type" value="Genomic_DNA"/>
</dbReference>
<reference evidence="12" key="1">
    <citation type="journal article" date="2022" name="DNA Res.">
        <title>Genome analysis of five recently described species of the CUG-Ser clade uncovers Candida theae as a new hybrid lineage with pathogenic potential in the Candida parapsilosis species complex.</title>
        <authorList>
            <person name="Mixao V."/>
            <person name="Del Olmo V."/>
            <person name="Hegedusova E."/>
            <person name="Saus E."/>
            <person name="Pryszcz L."/>
            <person name="Cillingova A."/>
            <person name="Nosek J."/>
            <person name="Gabaldon T."/>
        </authorList>
    </citation>
    <scope>NUCLEOTIDE SEQUENCE</scope>
    <source>
        <strain evidence="12">CBS 10844</strain>
    </source>
</reference>
<comment type="subcellular location">
    <subcellularLocation>
        <location evidence="1">Golgi apparatus membrane</location>
        <topology evidence="1">Single-pass type II membrane protein</topology>
    </subcellularLocation>
</comment>
<evidence type="ECO:0000256" key="9">
    <source>
        <dbReference type="ARBA" id="ARBA00023034"/>
    </source>
</evidence>
<keyword evidence="9" id="KW-0333">Golgi apparatus</keyword>
<evidence type="ECO:0000256" key="7">
    <source>
        <dbReference type="ARBA" id="ARBA00022968"/>
    </source>
</evidence>
<comment type="caution">
    <text evidence="12">The sequence shown here is derived from an EMBL/GenBank/DDBJ whole genome shotgun (WGS) entry which is preliminary data.</text>
</comment>
<keyword evidence="8" id="KW-1133">Transmembrane helix</keyword>
<evidence type="ECO:0000313" key="12">
    <source>
        <dbReference type="EMBL" id="KAI3406381.2"/>
    </source>
</evidence>
<evidence type="ECO:0000256" key="5">
    <source>
        <dbReference type="ARBA" id="ARBA00022679"/>
    </source>
</evidence>
<sequence length="748" mass="87099">MRFSLRKCIYVLLTLLLLSLGVLLLLSSSTFERLKELILDTEKFDPDVLKADNVKAREELHYSKYLYSGYDDFMAAFKNDVQEINTSSLSDKCKVFFNQFNEKHPDWKFPVYNKPSYRFDKSSDKKDIFFKEKIDKLKSSNENKDNDKSDKDEKFVVSRQDLMAFLREYESNVKRSKDIQQEMADVTTMLRVYGKCFIGRDLNEDYEKEMYHELSKKFFPFLTDKLPMVKKPGSSSAPGWPIPQDGNVDGNGDGTFTYKDKPDGEALTEFIYKHSTGRGIVFSASTRYARDIIRLIKVLRAMNNKLPIQILYKSDISKKYIELIEKAATADIESLLDSGSSNDYKSFMPELELLEQHKEYGSEFPKQDLTFINITPCINKAYKYSFPGYFNKILAVLFSTFEEILLLDADTVPLVPPVEFFESFEYQKSGTFFFQDRSLRDTNEFIETNFFATLFPTNDKSIDTLFDIPRTSEKTMNNRYMTGWRHHQEAGVVAFNKKLHFMGLLMMFPLSLWTEPIKSSVWGDKELYWMGLAAAGDENYEFNPVGAASVGEKTTATNRKYYPNSSSNEVCSTHPGHVSKDGKLLWINSGFGFCKKNGYYRERTKFPFSVFESDELTNMFKFPLKIRAALVPPEMPWFRQPNNPIDITPEENFQKSWKDRKKDIDEINENLPSGSERTEFITEWGPQKGWVKNSICFGYYYCAYDRVESYTKEGQCDTGNLYEFTDEEVRHFDYLSKVWFTGDMRNNK</sequence>
<dbReference type="GO" id="GO:0000033">
    <property type="term" value="F:alpha-1,3-mannosyltransferase activity"/>
    <property type="evidence" value="ECO:0007669"/>
    <property type="project" value="TreeGrafter"/>
</dbReference>
<dbReference type="SUPFAM" id="SSF53448">
    <property type="entry name" value="Nucleotide-diphospho-sugar transferases"/>
    <property type="match status" value="1"/>
</dbReference>
<dbReference type="AlphaFoldDB" id="A0AAI9T040"/>
<dbReference type="InterPro" id="IPR022751">
    <property type="entry name" value="Alpha_mannosyltransferase"/>
</dbReference>
<organism evidence="12 13">
    <name type="scientific">Candida oxycetoniae</name>
    <dbReference type="NCBI Taxonomy" id="497107"/>
    <lineage>
        <taxon>Eukaryota</taxon>
        <taxon>Fungi</taxon>
        <taxon>Dikarya</taxon>
        <taxon>Ascomycota</taxon>
        <taxon>Saccharomycotina</taxon>
        <taxon>Pichiomycetes</taxon>
        <taxon>Debaryomycetaceae</taxon>
        <taxon>Candida/Lodderomyces clade</taxon>
        <taxon>Candida</taxon>
    </lineage>
</organism>
<keyword evidence="7" id="KW-0735">Signal-anchor</keyword>
<evidence type="ECO:0000256" key="11">
    <source>
        <dbReference type="ARBA" id="ARBA00023180"/>
    </source>
</evidence>
<evidence type="ECO:0000256" key="2">
    <source>
        <dbReference type="ARBA" id="ARBA00004922"/>
    </source>
</evidence>